<dbReference type="InterPro" id="IPR005162">
    <property type="entry name" value="Retrotrans_gag_dom"/>
</dbReference>
<protein>
    <submittedName>
        <fullName evidence="4">Uncharacterized protein LOC106758260</fullName>
    </submittedName>
</protein>
<evidence type="ECO:0000259" key="2">
    <source>
        <dbReference type="Pfam" id="PF03732"/>
    </source>
</evidence>
<dbReference type="Gene3D" id="2.40.70.10">
    <property type="entry name" value="Acid Proteases"/>
    <property type="match status" value="1"/>
</dbReference>
<dbReference type="InterPro" id="IPR021109">
    <property type="entry name" value="Peptidase_aspartic_dom_sf"/>
</dbReference>
<feature type="domain" description="Retrotransposon gag" evidence="2">
    <location>
        <begin position="69"/>
        <end position="161"/>
    </location>
</feature>
<dbReference type="RefSeq" id="XP_022635852.1">
    <property type="nucleotide sequence ID" value="XM_022780131.1"/>
</dbReference>
<evidence type="ECO:0000313" key="4">
    <source>
        <dbReference type="RefSeq" id="XP_022635852.1"/>
    </source>
</evidence>
<feature type="region of interest" description="Disordered" evidence="1">
    <location>
        <begin position="411"/>
        <end position="486"/>
    </location>
</feature>
<proteinExistence type="predicted"/>
<dbReference type="Pfam" id="PF03732">
    <property type="entry name" value="Retrotrans_gag"/>
    <property type="match status" value="1"/>
</dbReference>
<dbReference type="OrthoDB" id="1429195at2759"/>
<dbReference type="GeneID" id="106758260"/>
<dbReference type="SUPFAM" id="SSF50630">
    <property type="entry name" value="Acid proteases"/>
    <property type="match status" value="1"/>
</dbReference>
<sequence length="946" mass="106123">MAAPDFSYESLCIQYPDEDVPFVLKTGLIHLLPKFHGLAGECPHKHLKDFHYVSMRPQNVLEDQVFLRTFPYSLEDAAREWMYCLTPRAITSWDDMKRLFLAKFFPASRTTAIRKDITGIRQLGGESLYEYWERFKKLCDSCPHHQIPEQLLLQYFYEGLNSLDRSMIDAASGGALGATTPTEARQLIEKMASNSQQFGTRSDTIVVKGVHDIVTQSSSSDDRKLETKIDSLMSLVSQMASNQRPASPSTSVARHCGLCLSSEHYTDDCPTLQQPTSHDASPAYAANIQINRQPQQPNYDLSSNRYNIGWRNHQNLRWNNNAQQQQQPPHFQNVAGHNKPYVPLHVQRYQRQQQQEIPAQPTPPPSSELTLEDLFKQIQQMNAQNMQFQHESRASIQNLTTQMGQMATQFNQAQSQNSDKLPSQTVQNPRNVSAITLRSGKQIDQTGPSRTFEVGGPSSSPGGSSSPPGGPSSSTTTAAAPYPLIDRPIPLPFPSRELPSKKVEEVDREILETFRKVEVNIPLLDAIKQIPKYAKFLKELCTHKSKMKGNERISMERNVSALIGKSVPHIPEKCKDPGMFCIPCVIGNNKFENAMLDLGASINVMPLSIYKSLSLGPLQPTGVVIQLANRSVTHPTGYIEDVLVRVGELIFPVDFYVLEMEDGFSHGSAPIILGRPFLKTARTKIDVYAGTLSMEIADIVVHFNILDAMKYPAEDHSVFRVYTLDDIVVIDDMHVYDDSDDIDDVEPTLELKQLPKNLKYVYLEDDERKSVIISTSLDSVQEERLLGVLRAHKKAIGLSLADIPGISPSTCMHRILLEDGAKPRGSSFFLLRSTLEEENSPCNRSFDGGSRSGSRDRFVEVSGASPWFSHWFSGSWFFFLSWFSVAGGSRWFCVSPSLHRDNSSNVSLFGKYGDNRATLASIWICIVVIMVDDEMREAFLSHCFAV</sequence>
<evidence type="ECO:0000313" key="3">
    <source>
        <dbReference type="Proteomes" id="UP000087766"/>
    </source>
</evidence>
<evidence type="ECO:0000256" key="1">
    <source>
        <dbReference type="SAM" id="MobiDB-lite"/>
    </source>
</evidence>
<gene>
    <name evidence="4" type="primary">LOC106758260</name>
</gene>
<accession>A0A3Q0F0E3</accession>
<dbReference type="Proteomes" id="UP000087766">
    <property type="component" value="Chromosome 4"/>
</dbReference>
<dbReference type="PANTHER" id="PTHR33067:SF9">
    <property type="entry name" value="RNA-DIRECTED DNA POLYMERASE"/>
    <property type="match status" value="1"/>
</dbReference>
<feature type="compositionally biased region" description="Polar residues" evidence="1">
    <location>
        <begin position="411"/>
        <end position="436"/>
    </location>
</feature>
<dbReference type="PANTHER" id="PTHR33067">
    <property type="entry name" value="RNA-DIRECTED DNA POLYMERASE-RELATED"/>
    <property type="match status" value="1"/>
</dbReference>
<keyword evidence="3" id="KW-1185">Reference proteome</keyword>
<organism evidence="3 4">
    <name type="scientific">Vigna radiata var. radiata</name>
    <name type="common">Mung bean</name>
    <name type="synonym">Phaseolus aureus</name>
    <dbReference type="NCBI Taxonomy" id="3916"/>
    <lineage>
        <taxon>Eukaryota</taxon>
        <taxon>Viridiplantae</taxon>
        <taxon>Streptophyta</taxon>
        <taxon>Embryophyta</taxon>
        <taxon>Tracheophyta</taxon>
        <taxon>Spermatophyta</taxon>
        <taxon>Magnoliopsida</taxon>
        <taxon>eudicotyledons</taxon>
        <taxon>Gunneridae</taxon>
        <taxon>Pentapetalae</taxon>
        <taxon>rosids</taxon>
        <taxon>fabids</taxon>
        <taxon>Fabales</taxon>
        <taxon>Fabaceae</taxon>
        <taxon>Papilionoideae</taxon>
        <taxon>50 kb inversion clade</taxon>
        <taxon>NPAAA clade</taxon>
        <taxon>indigoferoid/millettioid clade</taxon>
        <taxon>Phaseoleae</taxon>
        <taxon>Vigna</taxon>
    </lineage>
</organism>
<reference evidence="3" key="1">
    <citation type="journal article" date="2014" name="Nat. Commun.">
        <title>Genome sequence of mungbean and insights into evolution within Vigna species.</title>
        <authorList>
            <person name="Kang Y.J."/>
            <person name="Kim S.K."/>
            <person name="Kim M.Y."/>
            <person name="Lestari P."/>
            <person name="Kim K.H."/>
            <person name="Ha B.K."/>
            <person name="Jun T.H."/>
            <person name="Hwang W.J."/>
            <person name="Lee T."/>
            <person name="Lee J."/>
            <person name="Shim S."/>
            <person name="Yoon M.Y."/>
            <person name="Jang Y.E."/>
            <person name="Han K.S."/>
            <person name="Taeprayoon P."/>
            <person name="Yoon N."/>
            <person name="Somta P."/>
            <person name="Tanya P."/>
            <person name="Kim K.S."/>
            <person name="Gwag J.G."/>
            <person name="Moon J.K."/>
            <person name="Lee Y.H."/>
            <person name="Park B.S."/>
            <person name="Bombarely A."/>
            <person name="Doyle J.J."/>
            <person name="Jackson S.A."/>
            <person name="Schafleitner R."/>
            <person name="Srinives P."/>
            <person name="Varshney R.K."/>
            <person name="Lee S.H."/>
        </authorList>
    </citation>
    <scope>NUCLEOTIDE SEQUENCE [LARGE SCALE GENOMIC DNA]</scope>
    <source>
        <strain evidence="3">cv. VC1973A</strain>
    </source>
</reference>
<reference evidence="4" key="2">
    <citation type="submission" date="2025-08" db="UniProtKB">
        <authorList>
            <consortium name="RefSeq"/>
        </authorList>
    </citation>
    <scope>IDENTIFICATION</scope>
    <source>
        <tissue evidence="4">Leaf</tissue>
    </source>
</reference>
<dbReference type="AlphaFoldDB" id="A0A3Q0F0E3"/>
<dbReference type="KEGG" id="vra:106758260"/>
<dbReference type="CDD" id="cd00303">
    <property type="entry name" value="retropepsin_like"/>
    <property type="match status" value="1"/>
</dbReference>
<feature type="compositionally biased region" description="Low complexity" evidence="1">
    <location>
        <begin position="455"/>
        <end position="474"/>
    </location>
</feature>
<name>A0A3Q0F0E3_VIGRR</name>